<dbReference type="CDD" id="cd08422">
    <property type="entry name" value="PBP2_CrgA_like"/>
    <property type="match status" value="1"/>
</dbReference>
<comment type="caution">
    <text evidence="6">The sequence shown here is derived from an EMBL/GenBank/DDBJ whole genome shotgun (WGS) entry which is preliminary data.</text>
</comment>
<dbReference type="Proteomes" id="UP001595798">
    <property type="component" value="Unassembled WGS sequence"/>
</dbReference>
<dbReference type="SUPFAM" id="SSF46785">
    <property type="entry name" value="Winged helix' DNA-binding domain"/>
    <property type="match status" value="1"/>
</dbReference>
<keyword evidence="2" id="KW-0805">Transcription regulation</keyword>
<dbReference type="InterPro" id="IPR000847">
    <property type="entry name" value="LysR_HTH_N"/>
</dbReference>
<protein>
    <submittedName>
        <fullName evidence="6">LysR family transcriptional regulator</fullName>
    </submittedName>
</protein>
<evidence type="ECO:0000256" key="1">
    <source>
        <dbReference type="ARBA" id="ARBA00009437"/>
    </source>
</evidence>
<evidence type="ECO:0000256" key="4">
    <source>
        <dbReference type="ARBA" id="ARBA00023163"/>
    </source>
</evidence>
<evidence type="ECO:0000313" key="7">
    <source>
        <dbReference type="Proteomes" id="UP001595798"/>
    </source>
</evidence>
<evidence type="ECO:0000313" key="6">
    <source>
        <dbReference type="EMBL" id="MFC4258118.1"/>
    </source>
</evidence>
<dbReference type="Pfam" id="PF00126">
    <property type="entry name" value="HTH_1"/>
    <property type="match status" value="1"/>
</dbReference>
<dbReference type="InterPro" id="IPR005119">
    <property type="entry name" value="LysR_subst-bd"/>
</dbReference>
<comment type="similarity">
    <text evidence="1">Belongs to the LysR transcriptional regulatory family.</text>
</comment>
<dbReference type="RefSeq" id="WP_379885481.1">
    <property type="nucleotide sequence ID" value="NZ_JBHSDI010000007.1"/>
</dbReference>
<keyword evidence="4" id="KW-0804">Transcription</keyword>
<dbReference type="PROSITE" id="PS50931">
    <property type="entry name" value="HTH_LYSR"/>
    <property type="match status" value="1"/>
</dbReference>
<dbReference type="Pfam" id="PF03466">
    <property type="entry name" value="LysR_substrate"/>
    <property type="match status" value="1"/>
</dbReference>
<dbReference type="Gene3D" id="1.10.10.10">
    <property type="entry name" value="Winged helix-like DNA-binding domain superfamily/Winged helix DNA-binding domain"/>
    <property type="match status" value="1"/>
</dbReference>
<gene>
    <name evidence="6" type="ORF">ACFOZ5_03620</name>
</gene>
<evidence type="ECO:0000256" key="3">
    <source>
        <dbReference type="ARBA" id="ARBA00023125"/>
    </source>
</evidence>
<dbReference type="EMBL" id="JBHSDI010000007">
    <property type="protein sequence ID" value="MFC4258118.1"/>
    <property type="molecule type" value="Genomic_DNA"/>
</dbReference>
<sequence length="305" mass="34072">MDQLRAIRYFVKVAETGSFTGASEHFGVPPSSLSRRVADLEAHLGTSLLKRSTRVVKLTEIGQSYYSEVSRILSQLEAMDEAVGQYQSSPMGRLRISSMVGFGEAILLPLMDQFSERYPDITLDINLTDSLSMLNRDDVDLAIRGGLAPDERVVATRLMDNNFMAVASPDYLERYGTPTHPSELRDHKGLYYRTSQGPTPWLCEMDGRLHDVSAPAAAISNSGRWLRDKAERGEGILLLPRWVLAPYLQRGTLVPLTLTPKVQVTPDPDLAIYLLYSKTRYQVPKVRVAVDFLIEAMASRHEPTS</sequence>
<keyword evidence="7" id="KW-1185">Reference proteome</keyword>
<evidence type="ECO:0000256" key="2">
    <source>
        <dbReference type="ARBA" id="ARBA00023015"/>
    </source>
</evidence>
<dbReference type="InterPro" id="IPR036388">
    <property type="entry name" value="WH-like_DNA-bd_sf"/>
</dbReference>
<accession>A0ABV8QFG0</accession>
<dbReference type="Gene3D" id="3.40.190.290">
    <property type="match status" value="1"/>
</dbReference>
<evidence type="ECO:0000259" key="5">
    <source>
        <dbReference type="PROSITE" id="PS50931"/>
    </source>
</evidence>
<feature type="domain" description="HTH lysR-type" evidence="5">
    <location>
        <begin position="1"/>
        <end position="59"/>
    </location>
</feature>
<dbReference type="PANTHER" id="PTHR30537:SF5">
    <property type="entry name" value="HTH-TYPE TRANSCRIPTIONAL ACTIVATOR TTDR-RELATED"/>
    <property type="match status" value="1"/>
</dbReference>
<reference evidence="7" key="1">
    <citation type="journal article" date="2019" name="Int. J. Syst. Evol. Microbiol.">
        <title>The Global Catalogue of Microorganisms (GCM) 10K type strain sequencing project: providing services to taxonomists for standard genome sequencing and annotation.</title>
        <authorList>
            <consortium name="The Broad Institute Genomics Platform"/>
            <consortium name="The Broad Institute Genome Sequencing Center for Infectious Disease"/>
            <person name="Wu L."/>
            <person name="Ma J."/>
        </authorList>
    </citation>
    <scope>NUCLEOTIDE SEQUENCE [LARGE SCALE GENOMIC DNA]</scope>
    <source>
        <strain evidence="7">CECT 7297</strain>
    </source>
</reference>
<name>A0ABV8QFG0_9GAMM</name>
<proteinExistence type="inferred from homology"/>
<dbReference type="SUPFAM" id="SSF53850">
    <property type="entry name" value="Periplasmic binding protein-like II"/>
    <property type="match status" value="1"/>
</dbReference>
<dbReference type="InterPro" id="IPR036390">
    <property type="entry name" value="WH_DNA-bd_sf"/>
</dbReference>
<dbReference type="PANTHER" id="PTHR30537">
    <property type="entry name" value="HTH-TYPE TRANSCRIPTIONAL REGULATOR"/>
    <property type="match status" value="1"/>
</dbReference>
<organism evidence="6 7">
    <name type="scientific">Marinobacter lacisalsi</name>
    <dbReference type="NCBI Taxonomy" id="475979"/>
    <lineage>
        <taxon>Bacteria</taxon>
        <taxon>Pseudomonadati</taxon>
        <taxon>Pseudomonadota</taxon>
        <taxon>Gammaproteobacteria</taxon>
        <taxon>Pseudomonadales</taxon>
        <taxon>Marinobacteraceae</taxon>
        <taxon>Marinobacter</taxon>
    </lineage>
</organism>
<keyword evidence="3" id="KW-0238">DNA-binding</keyword>
<dbReference type="InterPro" id="IPR058163">
    <property type="entry name" value="LysR-type_TF_proteobact-type"/>
</dbReference>